<keyword evidence="10" id="KW-0614">Plasmid</keyword>
<evidence type="ECO:0000256" key="8">
    <source>
        <dbReference type="RuleBase" id="RU364102"/>
    </source>
</evidence>
<dbReference type="PANTHER" id="PTHR30046">
    <property type="entry name" value="FLAGELLAR M-RING PROTEIN"/>
    <property type="match status" value="1"/>
</dbReference>
<evidence type="ECO:0000313" key="10">
    <source>
        <dbReference type="EMBL" id="ABG16250.1"/>
    </source>
</evidence>
<keyword evidence="8" id="KW-1133">Transmembrane helix</keyword>
<dbReference type="InterPro" id="IPR045851">
    <property type="entry name" value="AMP-bd_C_sf"/>
</dbReference>
<dbReference type="PANTHER" id="PTHR30046:SF2">
    <property type="entry name" value="YOP PROTEINS TRANSLOCATION LIPOPROTEIN J"/>
    <property type="match status" value="1"/>
</dbReference>
<evidence type="ECO:0000256" key="7">
    <source>
        <dbReference type="ARBA" id="ARBA00023288"/>
    </source>
</evidence>
<evidence type="ECO:0000313" key="11">
    <source>
        <dbReference type="Proteomes" id="UP000001971"/>
    </source>
</evidence>
<reference evidence="10 11" key="1">
    <citation type="journal article" date="2006" name="J. Bacteriol.">
        <title>Complete genome sequence of Yersinia pestis strains Antiqua and Nepal516: evidence of gene reduction in an emerging pathogen.</title>
        <authorList>
            <person name="Chain P.S."/>
            <person name="Hu P."/>
            <person name="Malfatti S.A."/>
            <person name="Radnedge L."/>
            <person name="Larimer F."/>
            <person name="Vergez L.M."/>
            <person name="Worsham P."/>
            <person name="Chu M.C."/>
            <person name="Andersen G.L."/>
        </authorList>
    </citation>
    <scope>NUCLEOTIDE SEQUENCE [LARGE SCALE GENOMIC DNA]</scope>
    <source>
        <strain evidence="10 11">Antiqua</strain>
        <plasmid evidence="10 11">pCD</plasmid>
    </source>
</reference>
<name>A0A0H2YCU8_YERPA</name>
<accession>A0A0H2YCU8</accession>
<keyword evidence="8" id="KW-0812">Transmembrane</keyword>
<gene>
    <name evidence="10" type="ordered locus">YPA_CD0006</name>
</gene>
<keyword evidence="6 8" id="KW-0998">Cell outer membrane</keyword>
<dbReference type="EMBL" id="CP000311">
    <property type="protein sequence ID" value="ABG16250.1"/>
    <property type="molecule type" value="Genomic_DNA"/>
</dbReference>
<feature type="domain" description="Flagellar M-ring N-terminal" evidence="9">
    <location>
        <begin position="21"/>
        <end position="186"/>
    </location>
</feature>
<dbReference type="Gene3D" id="3.30.70.1530">
    <property type="entry name" value="Hypothetical protein rpa1041"/>
    <property type="match status" value="1"/>
</dbReference>
<evidence type="ECO:0000256" key="5">
    <source>
        <dbReference type="ARBA" id="ARBA00023139"/>
    </source>
</evidence>
<evidence type="ECO:0000256" key="6">
    <source>
        <dbReference type="ARBA" id="ARBA00023237"/>
    </source>
</evidence>
<dbReference type="SMR" id="A0A0H2YCU8"/>
<evidence type="ECO:0000256" key="3">
    <source>
        <dbReference type="ARBA" id="ARBA00022729"/>
    </source>
</evidence>
<dbReference type="KEGG" id="ypa:YPA_CD0006"/>
<comment type="similarity">
    <text evidence="2 8">Belongs to the YscJ lipoprotein family.</text>
</comment>
<dbReference type="Pfam" id="PF01514">
    <property type="entry name" value="YscJ_FliF"/>
    <property type="match status" value="1"/>
</dbReference>
<dbReference type="InterPro" id="IPR043427">
    <property type="entry name" value="YscJ/FliF"/>
</dbReference>
<sequence precursor="true">MKVKTSLSTLILILFLTGCKVDLYTGISQKEGNEMLALLRQEGLSADKEPDKDGKIKLLVEESDVAQAIDILKRKGYPHESFSTLQDVFPKDGLISSPIEELARLNYAKAQEISRTLSEIDGVLVARVHVVLPEEQNNKGKKGVAASASVFIKHAADIQFDTYIPQIKQLVNNSIEGLAYDRISVILVPSVDVRQSSHLPRNTSILSIQVSEESKGHLIGLLSLLILLLPVTNLAQYFWLQRKK</sequence>
<dbReference type="InterPro" id="IPR003282">
    <property type="entry name" value="T3SS_SctJ"/>
</dbReference>
<dbReference type="PRINTS" id="PR01338">
    <property type="entry name" value="TYPE3OMKPROT"/>
</dbReference>
<dbReference type="PROSITE" id="PS51257">
    <property type="entry name" value="PROKAR_LIPOPROTEIN"/>
    <property type="match status" value="1"/>
</dbReference>
<proteinExistence type="inferred from homology"/>
<protein>
    <recommendedName>
        <fullName evidence="8">Lipoprotein</fullName>
    </recommendedName>
</protein>
<keyword evidence="5 8" id="KW-0564">Palmitate</keyword>
<organism evidence="10 11">
    <name type="scientific">Yersinia pestis bv. Antiqua (strain Antiqua)</name>
    <dbReference type="NCBI Taxonomy" id="360102"/>
    <lineage>
        <taxon>Bacteria</taxon>
        <taxon>Pseudomonadati</taxon>
        <taxon>Pseudomonadota</taxon>
        <taxon>Gammaproteobacteria</taxon>
        <taxon>Enterobacterales</taxon>
        <taxon>Yersiniaceae</taxon>
        <taxon>Yersinia</taxon>
    </lineage>
</organism>
<evidence type="ECO:0000256" key="4">
    <source>
        <dbReference type="ARBA" id="ARBA00023136"/>
    </source>
</evidence>
<dbReference type="GO" id="GO:0009279">
    <property type="term" value="C:cell outer membrane"/>
    <property type="evidence" value="ECO:0007669"/>
    <property type="project" value="UniProtKB-SubCell"/>
</dbReference>
<geneLocation type="plasmid" evidence="10 11">
    <name>pCD</name>
</geneLocation>
<evidence type="ECO:0000256" key="1">
    <source>
        <dbReference type="ARBA" id="ARBA00004459"/>
    </source>
</evidence>
<dbReference type="Gene3D" id="3.30.300.30">
    <property type="match status" value="1"/>
</dbReference>
<evidence type="ECO:0000256" key="2">
    <source>
        <dbReference type="ARBA" id="ARBA00009509"/>
    </source>
</evidence>
<dbReference type="AlphaFoldDB" id="A0A0H2YCU8"/>
<dbReference type="GO" id="GO:0009306">
    <property type="term" value="P:protein secretion"/>
    <property type="evidence" value="ECO:0007669"/>
    <property type="project" value="InterPro"/>
</dbReference>
<dbReference type="InterPro" id="IPR006182">
    <property type="entry name" value="FliF_N_dom"/>
</dbReference>
<feature type="transmembrane region" description="Helical" evidence="8">
    <location>
        <begin position="218"/>
        <end position="240"/>
    </location>
</feature>
<keyword evidence="4 8" id="KW-0472">Membrane</keyword>
<evidence type="ECO:0000259" key="9">
    <source>
        <dbReference type="Pfam" id="PF01514"/>
    </source>
</evidence>
<dbReference type="RefSeq" id="WP_002212912.1">
    <property type="nucleotide sequence ID" value="NC_008122.1"/>
</dbReference>
<keyword evidence="7 8" id="KW-0449">Lipoprotein</keyword>
<dbReference type="NCBIfam" id="TIGR02544">
    <property type="entry name" value="III_secr_YscJ"/>
    <property type="match status" value="1"/>
</dbReference>
<keyword evidence="3 8" id="KW-0732">Signal</keyword>
<dbReference type="Proteomes" id="UP000001971">
    <property type="component" value="Plasmid pCD"/>
</dbReference>
<comment type="subcellular location">
    <subcellularLocation>
        <location evidence="1">Cell outer membrane</location>
        <topology evidence="1">Lipid-anchor</topology>
    </subcellularLocation>
</comment>